<evidence type="ECO:0000313" key="2">
    <source>
        <dbReference type="EMBL" id="GHI66099.1"/>
    </source>
</evidence>
<name>A0ABQ3SD96_9ACTN</name>
<proteinExistence type="predicted"/>
<protein>
    <submittedName>
        <fullName evidence="2">Uncharacterized protein</fullName>
    </submittedName>
</protein>
<evidence type="ECO:0000256" key="1">
    <source>
        <dbReference type="SAM" id="MobiDB-lite"/>
    </source>
</evidence>
<sequence>MTYDSKPGAPGGGQGGPVHVTLPRLDPEPAPSCPRCTGAASQRAACRRAGDLSGVSDCNVAIRHHPHA</sequence>
<organism evidence="2 3">
    <name type="scientific">Streptomyces nojiriensis</name>
    <dbReference type="NCBI Taxonomy" id="66374"/>
    <lineage>
        <taxon>Bacteria</taxon>
        <taxon>Bacillati</taxon>
        <taxon>Actinomycetota</taxon>
        <taxon>Actinomycetes</taxon>
        <taxon>Kitasatosporales</taxon>
        <taxon>Streptomycetaceae</taxon>
        <taxon>Streptomyces</taxon>
    </lineage>
</organism>
<dbReference type="EMBL" id="BNEC01000001">
    <property type="protein sequence ID" value="GHI66099.1"/>
    <property type="molecule type" value="Genomic_DNA"/>
</dbReference>
<feature type="region of interest" description="Disordered" evidence="1">
    <location>
        <begin position="1"/>
        <end position="33"/>
    </location>
</feature>
<dbReference type="Proteomes" id="UP000613974">
    <property type="component" value="Unassembled WGS sequence"/>
</dbReference>
<comment type="caution">
    <text evidence="2">The sequence shown here is derived from an EMBL/GenBank/DDBJ whole genome shotgun (WGS) entry which is preliminary data.</text>
</comment>
<dbReference type="RefSeq" id="WP_189748428.1">
    <property type="nucleotide sequence ID" value="NZ_BMRL01000044.1"/>
</dbReference>
<gene>
    <name evidence="2" type="ORF">Snoj_00170</name>
</gene>
<evidence type="ECO:0000313" key="3">
    <source>
        <dbReference type="Proteomes" id="UP000613974"/>
    </source>
</evidence>
<keyword evidence="3" id="KW-1185">Reference proteome</keyword>
<accession>A0ABQ3SD96</accession>
<reference evidence="3" key="1">
    <citation type="submission" date="2023-07" db="EMBL/GenBank/DDBJ databases">
        <title>Whole genome shotgun sequence of Streptomyces nojiriensis NBRC 13794.</title>
        <authorList>
            <person name="Komaki H."/>
            <person name="Tamura T."/>
        </authorList>
    </citation>
    <scope>NUCLEOTIDE SEQUENCE [LARGE SCALE GENOMIC DNA]</scope>
    <source>
        <strain evidence="3">NBRC 13794</strain>
    </source>
</reference>